<protein>
    <recommendedName>
        <fullName evidence="6">Aldehyde oxidase/xanthine dehydrogenase a/b hammerhead domain-containing protein</fullName>
    </recommendedName>
</protein>
<evidence type="ECO:0000256" key="2">
    <source>
        <dbReference type="ARBA" id="ARBA00022505"/>
    </source>
</evidence>
<organism evidence="7 8">
    <name type="scientific">Tegillarca granosa</name>
    <name type="common">Malaysian cockle</name>
    <name type="synonym">Anadara granosa</name>
    <dbReference type="NCBI Taxonomy" id="220873"/>
    <lineage>
        <taxon>Eukaryota</taxon>
        <taxon>Metazoa</taxon>
        <taxon>Spiralia</taxon>
        <taxon>Lophotrochozoa</taxon>
        <taxon>Mollusca</taxon>
        <taxon>Bivalvia</taxon>
        <taxon>Autobranchia</taxon>
        <taxon>Pteriomorphia</taxon>
        <taxon>Arcoida</taxon>
        <taxon>Arcoidea</taxon>
        <taxon>Arcidae</taxon>
        <taxon>Tegillarca</taxon>
    </lineage>
</organism>
<evidence type="ECO:0000313" key="8">
    <source>
        <dbReference type="Proteomes" id="UP001217089"/>
    </source>
</evidence>
<dbReference type="SUPFAM" id="SSF54665">
    <property type="entry name" value="CO dehydrogenase molybdoprotein N-domain-like"/>
    <property type="match status" value="1"/>
</dbReference>
<dbReference type="SUPFAM" id="SSF56003">
    <property type="entry name" value="Molybdenum cofactor-binding domain"/>
    <property type="match status" value="1"/>
</dbReference>
<dbReference type="InterPro" id="IPR037165">
    <property type="entry name" value="AldOxase/xan_DH_Mopterin-bd_sf"/>
</dbReference>
<evidence type="ECO:0000256" key="1">
    <source>
        <dbReference type="ARBA" id="ARBA00001924"/>
    </source>
</evidence>
<evidence type="ECO:0000259" key="6">
    <source>
        <dbReference type="SMART" id="SM01008"/>
    </source>
</evidence>
<dbReference type="InterPro" id="IPR022407">
    <property type="entry name" value="OxRdtase_Mopterin_BS"/>
</dbReference>
<dbReference type="PANTHER" id="PTHR45444:SF3">
    <property type="entry name" value="XANTHINE DEHYDROGENASE"/>
    <property type="match status" value="1"/>
</dbReference>
<dbReference type="InterPro" id="IPR036856">
    <property type="entry name" value="Ald_Oxase/Xan_DH_a/b_sf"/>
</dbReference>
<dbReference type="PANTHER" id="PTHR45444">
    <property type="entry name" value="XANTHINE DEHYDROGENASE"/>
    <property type="match status" value="1"/>
</dbReference>
<dbReference type="EMBL" id="JARBDR010000470">
    <property type="protein sequence ID" value="KAJ8311861.1"/>
    <property type="molecule type" value="Genomic_DNA"/>
</dbReference>
<dbReference type="Gene3D" id="3.90.1170.50">
    <property type="entry name" value="Aldehyde oxidase/xanthine dehydrogenase, a/b hammerhead"/>
    <property type="match status" value="1"/>
</dbReference>
<evidence type="ECO:0000256" key="5">
    <source>
        <dbReference type="ARBA" id="ARBA00023004"/>
    </source>
</evidence>
<comment type="cofactor">
    <cofactor evidence="1">
        <name>Mo-molybdopterin</name>
        <dbReference type="ChEBI" id="CHEBI:71302"/>
    </cofactor>
</comment>
<dbReference type="Pfam" id="PF02738">
    <property type="entry name" value="MoCoBD_1"/>
    <property type="match status" value="1"/>
</dbReference>
<evidence type="ECO:0000256" key="4">
    <source>
        <dbReference type="ARBA" id="ARBA00023002"/>
    </source>
</evidence>
<dbReference type="Gene3D" id="3.30.365.10">
    <property type="entry name" value="Aldehyde oxidase/xanthine dehydrogenase, molybdopterin binding domain"/>
    <property type="match status" value="4"/>
</dbReference>
<name>A0ABQ9F6M4_TEGGR</name>
<keyword evidence="5" id="KW-0408">Iron</keyword>
<dbReference type="InterPro" id="IPR046867">
    <property type="entry name" value="AldOxase/xan_DH_MoCoBD2"/>
</dbReference>
<dbReference type="InterPro" id="IPR000674">
    <property type="entry name" value="Ald_Oxase/Xan_DH_a/b"/>
</dbReference>
<sequence length="780" mass="85754">MIYRPSSGSQVFHVPHTEEHVAVWKPLPHYAGESLVTGEAVFIDDMPRYQNELFLAFVTSTKAHANIVSIDTSEAMKVPGVVDYIDRKDVPSANTFGLVTKDHLLFAEGKVLHYGQIIGAIAADTRETARKAADLVKVVYEELDTVFTIKEAIEKKSFFEFSSEIKKGDVEASVKLAEVVLSGELEIGTQEHFYMEPQTCLVIPKQERNEVEIFASCQGTNGIQAEVARILGIPSNRIVAKCKRAGGAFGGKSIDSVYGAGAAAVMATKTGRPVRCVVDRVTDFRFTGKRHPVFASYKVGCNKTGKITSVDINFYVNAGHCLDTSEFVILKGLPQISGCYNFDNFRAKGQVCRTNTPSTTPVRGFGAPKMVFIIENIINDVAINLKIDKTKVCQFNMYREGNETPSKMVLKNFNLPRCLKECLDDSSYEKRKQYVEIFNIENRWKKRGISVVPIMYPIGFPPPALNQAIALVHAYLDGSVLLAHGGIDMGQGMNTKMIQIAATELGIPIDNIFISETSTNTTPNATNTSASTGTDIYAGAVKNACEILAERLKPYKTANPDGPFKKWIEAAFADRVSLSVSGFFKMKDKPYDFATHTGDICLYYTFGAGCSEVEIDCLTGEHQILRTDIVMDLGKSLNPAVDIGQIEGAFTMACGLYTTEEIHLDKNGRISESGPVNYKIPTVRNIPREFKVKVLKDTENDLAVYSAKGTGEPPLLLAITVHHAIKEAILAARKDSGITGNFQLNSPATVERIRMACKDKITDKCEKTIGKDLQSKILLY</sequence>
<keyword evidence="3" id="KW-0479">Metal-binding</keyword>
<feature type="domain" description="Aldehyde oxidase/xanthine dehydrogenase a/b hammerhead" evidence="6">
    <location>
        <begin position="37"/>
        <end position="144"/>
    </location>
</feature>
<keyword evidence="8" id="KW-1185">Reference proteome</keyword>
<dbReference type="InterPro" id="IPR016208">
    <property type="entry name" value="Ald_Oxase/xanthine_DH-like"/>
</dbReference>
<dbReference type="Proteomes" id="UP001217089">
    <property type="component" value="Unassembled WGS sequence"/>
</dbReference>
<dbReference type="Pfam" id="PF01315">
    <property type="entry name" value="Ald_Xan_dh_C"/>
    <property type="match status" value="1"/>
</dbReference>
<evidence type="ECO:0000313" key="7">
    <source>
        <dbReference type="EMBL" id="KAJ8311861.1"/>
    </source>
</evidence>
<gene>
    <name evidence="7" type="ORF">KUTeg_010587</name>
</gene>
<dbReference type="InterPro" id="IPR008274">
    <property type="entry name" value="AldOxase/xan_DH_MoCoBD1"/>
</dbReference>
<comment type="caution">
    <text evidence="7">The sequence shown here is derived from an EMBL/GenBank/DDBJ whole genome shotgun (WGS) entry which is preliminary data.</text>
</comment>
<keyword evidence="2" id="KW-0500">Molybdenum</keyword>
<evidence type="ECO:0000256" key="3">
    <source>
        <dbReference type="ARBA" id="ARBA00022723"/>
    </source>
</evidence>
<dbReference type="Pfam" id="PF20256">
    <property type="entry name" value="MoCoBD_2"/>
    <property type="match status" value="1"/>
</dbReference>
<dbReference type="PROSITE" id="PS00559">
    <property type="entry name" value="MOLYBDOPTERIN_EUK"/>
    <property type="match status" value="1"/>
</dbReference>
<dbReference type="SMART" id="SM01008">
    <property type="entry name" value="Ald_Xan_dh_C"/>
    <property type="match status" value="1"/>
</dbReference>
<keyword evidence="4" id="KW-0560">Oxidoreductase</keyword>
<reference evidence="7 8" key="1">
    <citation type="submission" date="2022-12" db="EMBL/GenBank/DDBJ databases">
        <title>Chromosome-level genome of Tegillarca granosa.</title>
        <authorList>
            <person name="Kim J."/>
        </authorList>
    </citation>
    <scope>NUCLEOTIDE SEQUENCE [LARGE SCALE GENOMIC DNA]</scope>
    <source>
        <strain evidence="7">Teg-2019</strain>
        <tissue evidence="7">Adductor muscle</tissue>
    </source>
</reference>
<accession>A0ABQ9F6M4</accession>
<proteinExistence type="predicted"/>